<keyword evidence="1" id="KW-1133">Transmembrane helix</keyword>
<feature type="transmembrane region" description="Helical" evidence="1">
    <location>
        <begin position="21"/>
        <end position="42"/>
    </location>
</feature>
<reference evidence="2 4" key="1">
    <citation type="submission" date="2015-07" db="EMBL/GenBank/DDBJ databases">
        <authorList>
            <person name="Noorani M."/>
        </authorList>
    </citation>
    <scope>NUCLEOTIDE SEQUENCE [LARGE SCALE GENOMIC DNA]</scope>
    <source>
        <strain evidence="2 4">W1435</strain>
    </source>
</reference>
<dbReference type="RefSeq" id="WP_025078033.1">
    <property type="nucleotide sequence ID" value="NZ_BAKO01000007.1"/>
</dbReference>
<keyword evidence="1" id="KW-0472">Membrane</keyword>
<feature type="transmembrane region" description="Helical" evidence="1">
    <location>
        <begin position="141"/>
        <end position="165"/>
    </location>
</feature>
<evidence type="ECO:0000256" key="1">
    <source>
        <dbReference type="SAM" id="Phobius"/>
    </source>
</evidence>
<sequence length="194" mass="22598">MKLNISLTWKKAKTFFLSHKKTSYLIGLFFIYCCLYVDYVTISNTCHKIDNLEYKEGVVSYWNHTGGEFNDATLKIRNDTNVYITQRYDGWLCFQHNGKKDETVTFYTVKHEVKDGKKGIPYYGLCEKGNPRTTLWLFFDILFSCYNPVLIWWALGAIGTILFNFQIIRDYFILPLSIVVLGVSLLMFIIASIS</sequence>
<proteinExistence type="predicted"/>
<dbReference type="Proteomes" id="UP000060345">
    <property type="component" value="Chromosome 1"/>
</dbReference>
<feature type="transmembrane region" description="Helical" evidence="1">
    <location>
        <begin position="172"/>
        <end position="193"/>
    </location>
</feature>
<reference evidence="3 5" key="2">
    <citation type="submission" date="2021-03" db="EMBL/GenBank/DDBJ databases">
        <title>Human Oral Microbial Genomes.</title>
        <authorList>
            <person name="Johnston C.D."/>
            <person name="Chen T."/>
            <person name="Dewhirst F.E."/>
        </authorList>
    </citation>
    <scope>NUCLEOTIDE SEQUENCE [LARGE SCALE GENOMIC DNA]</scope>
    <source>
        <strain evidence="3 5">W1435</strain>
    </source>
</reference>
<accession>A0A0K1NHT9</accession>
<dbReference type="EMBL" id="CP072370">
    <property type="protein sequence ID" value="QUB87397.1"/>
    <property type="molecule type" value="Genomic_DNA"/>
</dbReference>
<evidence type="ECO:0000313" key="2">
    <source>
        <dbReference type="EMBL" id="AKU68448.1"/>
    </source>
</evidence>
<evidence type="ECO:0000313" key="5">
    <source>
        <dbReference type="Proteomes" id="UP000682005"/>
    </source>
</evidence>
<organism evidence="2 4">
    <name type="scientific">Prevotella fusca JCM 17724</name>
    <dbReference type="NCBI Taxonomy" id="1236517"/>
    <lineage>
        <taxon>Bacteria</taxon>
        <taxon>Pseudomonadati</taxon>
        <taxon>Bacteroidota</taxon>
        <taxon>Bacteroidia</taxon>
        <taxon>Bacteroidales</taxon>
        <taxon>Prevotellaceae</taxon>
        <taxon>Prevotella</taxon>
    </lineage>
</organism>
<keyword evidence="1" id="KW-0812">Transmembrane</keyword>
<keyword evidence="5" id="KW-1185">Reference proteome</keyword>
<dbReference type="OrthoDB" id="1076188at2"/>
<dbReference type="KEGG" id="pfus:ADJ77_00850"/>
<evidence type="ECO:0000313" key="4">
    <source>
        <dbReference type="Proteomes" id="UP000060345"/>
    </source>
</evidence>
<dbReference type="EMBL" id="CP012074">
    <property type="protein sequence ID" value="AKU68448.1"/>
    <property type="molecule type" value="Genomic_DNA"/>
</dbReference>
<name>A0A0K1NHT9_9BACT</name>
<dbReference type="Proteomes" id="UP000682005">
    <property type="component" value="Chromosome 1"/>
</dbReference>
<dbReference type="AlphaFoldDB" id="A0A0K1NHT9"/>
<protein>
    <submittedName>
        <fullName evidence="2">Uncharacterized protein</fullName>
    </submittedName>
</protein>
<evidence type="ECO:0000313" key="3">
    <source>
        <dbReference type="EMBL" id="QUB87397.1"/>
    </source>
</evidence>
<gene>
    <name evidence="2" type="ORF">ADJ77_00850</name>
    <name evidence="3" type="ORF">J5A51_08000</name>
</gene>